<organism evidence="2 3">
    <name type="scientific">Rotaria magnacalcarata</name>
    <dbReference type="NCBI Taxonomy" id="392030"/>
    <lineage>
        <taxon>Eukaryota</taxon>
        <taxon>Metazoa</taxon>
        <taxon>Spiralia</taxon>
        <taxon>Gnathifera</taxon>
        <taxon>Rotifera</taxon>
        <taxon>Eurotatoria</taxon>
        <taxon>Bdelloidea</taxon>
        <taxon>Philodinida</taxon>
        <taxon>Philodinidae</taxon>
        <taxon>Rotaria</taxon>
    </lineage>
</organism>
<evidence type="ECO:0000259" key="1">
    <source>
        <dbReference type="SMART" id="SM00801"/>
    </source>
</evidence>
<reference evidence="2" key="1">
    <citation type="submission" date="2021-02" db="EMBL/GenBank/DDBJ databases">
        <authorList>
            <person name="Nowell W R."/>
        </authorList>
    </citation>
    <scope>NUCLEOTIDE SEQUENCE</scope>
</reference>
<comment type="caution">
    <text evidence="2">The sequence shown here is derived from an EMBL/GenBank/DDBJ whole genome shotgun (WGS) entry which is preliminary data.</text>
</comment>
<dbReference type="AlphaFoldDB" id="A0A816S679"/>
<sequence>MPYFNRASTCKRRYRHYSGRSISTDRKSPIFESTRIDQDNHIRQRNVRRQSTINNMLMEIKQQQIGTNEKILKPDIHAAELAFSLNGRTNLKLDSGNQIVADYSKYKEESNKDKQIRAIFVRFFAGYRSCFLITRINLKPMIPIHKAKILSISKRNQRFAFSFGKFFGHHRLVKHEFMQRVLDSMSFEKFIEERDPLFRPRDTFYDVYAIVYDQLQREHDATVNNNSTAVLQNSKKISQSTVLKSKSITTTNIYPKMPQPAQTSCVRDDVPEFSHFDRELINAAIKERLEKQQNSRYE</sequence>
<evidence type="ECO:0000313" key="2">
    <source>
        <dbReference type="EMBL" id="CAF2079967.1"/>
    </source>
</evidence>
<evidence type="ECO:0000313" key="3">
    <source>
        <dbReference type="Proteomes" id="UP000663856"/>
    </source>
</evidence>
<feature type="domain" description="dDENN" evidence="1">
    <location>
        <begin position="112"/>
        <end position="194"/>
    </location>
</feature>
<name>A0A816S679_9BILA</name>
<gene>
    <name evidence="2" type="ORF">WKI299_LOCUS15928</name>
</gene>
<accession>A0A816S679</accession>
<dbReference type="Proteomes" id="UP000663856">
    <property type="component" value="Unassembled WGS sequence"/>
</dbReference>
<protein>
    <recommendedName>
        <fullName evidence="1">dDENN domain-containing protein</fullName>
    </recommendedName>
</protein>
<dbReference type="InterPro" id="IPR005112">
    <property type="entry name" value="dDENN_dom"/>
</dbReference>
<dbReference type="SMART" id="SM00801">
    <property type="entry name" value="dDENN"/>
    <property type="match status" value="1"/>
</dbReference>
<dbReference type="EMBL" id="CAJNRF010006273">
    <property type="protein sequence ID" value="CAF2079967.1"/>
    <property type="molecule type" value="Genomic_DNA"/>
</dbReference>
<proteinExistence type="predicted"/>